<dbReference type="Proteomes" id="UP000245577">
    <property type="component" value="Unassembled WGS sequence"/>
</dbReference>
<comment type="caution">
    <text evidence="1">The sequence shown here is derived from an EMBL/GenBank/DDBJ whole genome shotgun (WGS) entry which is preliminary data.</text>
</comment>
<dbReference type="EMBL" id="MZGU01000004">
    <property type="protein sequence ID" value="PWB86324.1"/>
    <property type="molecule type" value="Genomic_DNA"/>
</dbReference>
<accession>A0A2U1S8D0</accession>
<protein>
    <recommendedName>
        <fullName evidence="3">SseB protein N-terminal domain-containing protein</fullName>
    </recommendedName>
</protein>
<reference evidence="1 2" key="1">
    <citation type="submission" date="2017-03" db="EMBL/GenBank/DDBJ databases">
        <title>Genome sequence of Methanobrevibacter wosei.</title>
        <authorList>
            <person name="Poehlein A."/>
            <person name="Seedorf H."/>
            <person name="Daniel R."/>
        </authorList>
    </citation>
    <scope>NUCLEOTIDE SEQUENCE [LARGE SCALE GENOMIC DNA]</scope>
    <source>
        <strain evidence="1 2">DSM 11979</strain>
    </source>
</reference>
<proteinExistence type="predicted"/>
<keyword evidence="2" id="KW-1185">Reference proteome</keyword>
<dbReference type="AlphaFoldDB" id="A0A2U1S8D0"/>
<sequence length="148" mass="17320">MRMKDYETYKESGDKVGKSKLKDFINTYAEITKKIKDESSIELDVMKENIKETYPTEVYLTLIDEKPELVRFNVTERSKDYFIPVFTDIKEFDDGCEKISKLFLDKLEMKLITPEDIKKLASEDDKFKGIIINPHSQNFSIDLDNLGD</sequence>
<gene>
    <name evidence="1" type="ORF">MBBWO_11790</name>
</gene>
<organism evidence="1 2">
    <name type="scientific">Methanobrevibacter woesei</name>
    <dbReference type="NCBI Taxonomy" id="190976"/>
    <lineage>
        <taxon>Archaea</taxon>
        <taxon>Methanobacteriati</taxon>
        <taxon>Methanobacteriota</taxon>
        <taxon>Methanomada group</taxon>
        <taxon>Methanobacteria</taxon>
        <taxon>Methanobacteriales</taxon>
        <taxon>Methanobacteriaceae</taxon>
        <taxon>Methanobrevibacter</taxon>
    </lineage>
</organism>
<dbReference type="RefSeq" id="WP_116669949.1">
    <property type="nucleotide sequence ID" value="NZ_MZGU01000004.1"/>
</dbReference>
<name>A0A2U1S8D0_9EURY</name>
<evidence type="ECO:0008006" key="3">
    <source>
        <dbReference type="Google" id="ProtNLM"/>
    </source>
</evidence>
<evidence type="ECO:0000313" key="1">
    <source>
        <dbReference type="EMBL" id="PWB86324.1"/>
    </source>
</evidence>
<evidence type="ECO:0000313" key="2">
    <source>
        <dbReference type="Proteomes" id="UP000245577"/>
    </source>
</evidence>
<dbReference type="OrthoDB" id="76554at2157"/>